<dbReference type="PATRIC" id="fig|1129794.4.peg.1403"/>
<gene>
    <name evidence="2" type="ORF">C427_1418</name>
</gene>
<dbReference type="AlphaFoldDB" id="K6Z3D6"/>
<sequence length="164" mass="19478">MKIMILILVMSVFSRLAYSQCELEEEQVDVWNKLLKYKVTERARNKHREAKKVFLDCLRQPTKEVQTKSPTISTTKTRKTTKTKYKFSPHKSSNHVTVSDYTNFKGKKKQAWNLYFIESIECLTNKNDMKIFVACANVRKRKLKTFNARWNNQTQELMPFLDNE</sequence>
<name>K6Z3D6_9ALTE</name>
<dbReference type="Proteomes" id="UP000011864">
    <property type="component" value="Chromosome"/>
</dbReference>
<proteinExistence type="predicted"/>
<dbReference type="KEGG" id="gps:C427_1418"/>
<dbReference type="HOGENOM" id="CLU_1617413_0_0_6"/>
<evidence type="ECO:0000313" key="2">
    <source>
        <dbReference type="EMBL" id="AGH43527.1"/>
    </source>
</evidence>
<organism evidence="2 3">
    <name type="scientific">Paraglaciecola psychrophila 170</name>
    <dbReference type="NCBI Taxonomy" id="1129794"/>
    <lineage>
        <taxon>Bacteria</taxon>
        <taxon>Pseudomonadati</taxon>
        <taxon>Pseudomonadota</taxon>
        <taxon>Gammaproteobacteria</taxon>
        <taxon>Alteromonadales</taxon>
        <taxon>Alteromonadaceae</taxon>
        <taxon>Paraglaciecola</taxon>
    </lineage>
</organism>
<reference evidence="2 3" key="1">
    <citation type="journal article" date="2013" name="Genome Announc.">
        <title>Complete Genome Sequence of Glaciecola psychrophila Strain 170T.</title>
        <authorList>
            <person name="Yin J."/>
            <person name="Chen J."/>
            <person name="Liu G."/>
            <person name="Yu Y."/>
            <person name="Song L."/>
            <person name="Wang X."/>
            <person name="Qu X."/>
        </authorList>
    </citation>
    <scope>NUCLEOTIDE SEQUENCE [LARGE SCALE GENOMIC DNA]</scope>
    <source>
        <strain evidence="2 3">170</strain>
    </source>
</reference>
<feature type="compositionally biased region" description="Basic residues" evidence="1">
    <location>
        <begin position="76"/>
        <end position="88"/>
    </location>
</feature>
<evidence type="ECO:0000256" key="1">
    <source>
        <dbReference type="SAM" id="MobiDB-lite"/>
    </source>
</evidence>
<protein>
    <submittedName>
        <fullName evidence="2">Uncharacterized protein</fullName>
    </submittedName>
</protein>
<dbReference type="EMBL" id="CP003837">
    <property type="protein sequence ID" value="AGH43527.1"/>
    <property type="molecule type" value="Genomic_DNA"/>
</dbReference>
<evidence type="ECO:0000313" key="3">
    <source>
        <dbReference type="Proteomes" id="UP000011864"/>
    </source>
</evidence>
<accession>K6Z3D6</accession>
<dbReference type="OrthoDB" id="6387841at2"/>
<feature type="region of interest" description="Disordered" evidence="1">
    <location>
        <begin position="66"/>
        <end position="88"/>
    </location>
</feature>
<keyword evidence="3" id="KW-1185">Reference proteome</keyword>